<reference evidence="1 2" key="1">
    <citation type="submission" date="2019-03" db="EMBL/GenBank/DDBJ databases">
        <title>First draft genome of Liparis tanakae, snailfish: a comprehensive survey of snailfish specific genes.</title>
        <authorList>
            <person name="Kim W."/>
            <person name="Song I."/>
            <person name="Jeong J.-H."/>
            <person name="Kim D."/>
            <person name="Kim S."/>
            <person name="Ryu S."/>
            <person name="Song J.Y."/>
            <person name="Lee S.K."/>
        </authorList>
    </citation>
    <scope>NUCLEOTIDE SEQUENCE [LARGE SCALE GENOMIC DNA]</scope>
    <source>
        <tissue evidence="1">Muscle</tissue>
    </source>
</reference>
<organism evidence="1 2">
    <name type="scientific">Liparis tanakae</name>
    <name type="common">Tanaka's snailfish</name>
    <dbReference type="NCBI Taxonomy" id="230148"/>
    <lineage>
        <taxon>Eukaryota</taxon>
        <taxon>Metazoa</taxon>
        <taxon>Chordata</taxon>
        <taxon>Craniata</taxon>
        <taxon>Vertebrata</taxon>
        <taxon>Euteleostomi</taxon>
        <taxon>Actinopterygii</taxon>
        <taxon>Neopterygii</taxon>
        <taxon>Teleostei</taxon>
        <taxon>Neoteleostei</taxon>
        <taxon>Acanthomorphata</taxon>
        <taxon>Eupercaria</taxon>
        <taxon>Perciformes</taxon>
        <taxon>Cottioidei</taxon>
        <taxon>Cottales</taxon>
        <taxon>Liparidae</taxon>
        <taxon>Liparis</taxon>
    </lineage>
</organism>
<keyword evidence="2" id="KW-1185">Reference proteome</keyword>
<dbReference type="AlphaFoldDB" id="A0A4Z2H650"/>
<proteinExistence type="predicted"/>
<accession>A0A4Z2H650</accession>
<comment type="caution">
    <text evidence="1">The sequence shown here is derived from an EMBL/GenBank/DDBJ whole genome shotgun (WGS) entry which is preliminary data.</text>
</comment>
<evidence type="ECO:0000313" key="1">
    <source>
        <dbReference type="EMBL" id="TNN60715.1"/>
    </source>
</evidence>
<protein>
    <submittedName>
        <fullName evidence="1">Uncharacterized protein</fullName>
    </submittedName>
</protein>
<evidence type="ECO:0000313" key="2">
    <source>
        <dbReference type="Proteomes" id="UP000314294"/>
    </source>
</evidence>
<dbReference type="EMBL" id="SRLO01000329">
    <property type="protein sequence ID" value="TNN60715.1"/>
    <property type="molecule type" value="Genomic_DNA"/>
</dbReference>
<gene>
    <name evidence="1" type="ORF">EYF80_029059</name>
</gene>
<sequence length="97" mass="11442">MSKRGRRANCCLALEWKNLPYDPYEDYRLSFLAPYFLKFPSCTPLRPVTQRKVAGWMSQYFTGLANRLMPVYRFFFPLVGMGQKSLTPTLLILLPWR</sequence>
<dbReference type="Proteomes" id="UP000314294">
    <property type="component" value="Unassembled WGS sequence"/>
</dbReference>
<name>A0A4Z2H650_9TELE</name>